<dbReference type="PANTHER" id="PTHR21596">
    <property type="entry name" value="RIBONUCLEASE P SUBUNIT P38"/>
    <property type="match status" value="1"/>
</dbReference>
<reference evidence="3" key="1">
    <citation type="submission" date="2016-06" db="EMBL/GenBank/DDBJ databases">
        <title>Parallel loss of symbiosis genes in relatives of nitrogen-fixing non-legume Parasponia.</title>
        <authorList>
            <person name="Van Velzen R."/>
            <person name="Holmer R."/>
            <person name="Bu F."/>
            <person name="Rutten L."/>
            <person name="Van Zeijl A."/>
            <person name="Liu W."/>
            <person name="Santuari L."/>
            <person name="Cao Q."/>
            <person name="Sharma T."/>
            <person name="Shen D."/>
            <person name="Roswanjaya Y."/>
            <person name="Wardhani T."/>
            <person name="Kalhor M.S."/>
            <person name="Jansen J."/>
            <person name="Van den Hoogen J."/>
            <person name="Gungor B."/>
            <person name="Hartog M."/>
            <person name="Hontelez J."/>
            <person name="Verver J."/>
            <person name="Yang W.-C."/>
            <person name="Schijlen E."/>
            <person name="Repin R."/>
            <person name="Schilthuizen M."/>
            <person name="Schranz E."/>
            <person name="Heidstra R."/>
            <person name="Miyata K."/>
            <person name="Fedorova E."/>
            <person name="Kohlen W."/>
            <person name="Bisseling T."/>
            <person name="Smit S."/>
            <person name="Geurts R."/>
        </authorList>
    </citation>
    <scope>NUCLEOTIDE SEQUENCE [LARGE SCALE GENOMIC DNA]</scope>
    <source>
        <strain evidence="3">cv. WU1-14</strain>
    </source>
</reference>
<evidence type="ECO:0000313" key="3">
    <source>
        <dbReference type="Proteomes" id="UP000237105"/>
    </source>
</evidence>
<organism evidence="2 3">
    <name type="scientific">Parasponia andersonii</name>
    <name type="common">Sponia andersonii</name>
    <dbReference type="NCBI Taxonomy" id="3476"/>
    <lineage>
        <taxon>Eukaryota</taxon>
        <taxon>Viridiplantae</taxon>
        <taxon>Streptophyta</taxon>
        <taxon>Embryophyta</taxon>
        <taxon>Tracheophyta</taxon>
        <taxon>Spermatophyta</taxon>
        <taxon>Magnoliopsida</taxon>
        <taxon>eudicotyledons</taxon>
        <taxon>Gunneridae</taxon>
        <taxon>Pentapetalae</taxon>
        <taxon>rosids</taxon>
        <taxon>fabids</taxon>
        <taxon>Rosales</taxon>
        <taxon>Cannabaceae</taxon>
        <taxon>Parasponia</taxon>
    </lineage>
</organism>
<dbReference type="AlphaFoldDB" id="A0A2P5B7H8"/>
<keyword evidence="3" id="KW-1185">Reference proteome</keyword>
<feature type="domain" description="Factor of DNA methylation 1-5/IDN2" evidence="1">
    <location>
        <begin position="39"/>
        <end position="109"/>
    </location>
</feature>
<dbReference type="OrthoDB" id="1892195at2759"/>
<evidence type="ECO:0000313" key="2">
    <source>
        <dbReference type="EMBL" id="PON44753.1"/>
    </source>
</evidence>
<dbReference type="STRING" id="3476.A0A2P5B7H8"/>
<proteinExistence type="predicted"/>
<dbReference type="InterPro" id="IPR005379">
    <property type="entry name" value="FDM1-5/IDN2_XH"/>
</dbReference>
<accession>A0A2P5B7H8</accession>
<evidence type="ECO:0000259" key="1">
    <source>
        <dbReference type="Pfam" id="PF03469"/>
    </source>
</evidence>
<gene>
    <name evidence="2" type="ORF">PanWU01x14_264420</name>
</gene>
<dbReference type="PANTHER" id="PTHR21596:SF3">
    <property type="entry name" value="FACTOR OF DNA METHYLATION 1-RELATED"/>
    <property type="match status" value="1"/>
</dbReference>
<name>A0A2P5B7H8_PARAD</name>
<comment type="caution">
    <text evidence="2">The sequence shown here is derived from an EMBL/GenBank/DDBJ whole genome shotgun (WGS) entry which is preliminary data.</text>
</comment>
<dbReference type="Proteomes" id="UP000237105">
    <property type="component" value="Unassembled WGS sequence"/>
</dbReference>
<sequence length="110" mass="12406">MFRGKAAEVKKLEVLSQALITKERESNDELLEARMILINEVIDHGDKKLIGLKETFGFEVHNKVTTALTEVNDQGNQGVVPVLWNFNKGRKATLKDALECLVKQCNKRKA</sequence>
<dbReference type="EMBL" id="JXTB01000344">
    <property type="protein sequence ID" value="PON44753.1"/>
    <property type="molecule type" value="Genomic_DNA"/>
</dbReference>
<dbReference type="InterPro" id="IPR045177">
    <property type="entry name" value="FDM1-5/IDN2"/>
</dbReference>
<dbReference type="Pfam" id="PF03469">
    <property type="entry name" value="XH"/>
    <property type="match status" value="1"/>
</dbReference>
<dbReference type="GO" id="GO:0080188">
    <property type="term" value="P:gene silencing by siRNA-directed DNA methylation"/>
    <property type="evidence" value="ECO:0007669"/>
    <property type="project" value="InterPro"/>
</dbReference>
<protein>
    <recommendedName>
        <fullName evidence="1">Factor of DNA methylation 1-5/IDN2 domain-containing protein</fullName>
    </recommendedName>
</protein>